<dbReference type="InterPro" id="IPR036573">
    <property type="entry name" value="CBM_sf_5/12"/>
</dbReference>
<feature type="region of interest" description="Disordered" evidence="2">
    <location>
        <begin position="937"/>
        <end position="962"/>
    </location>
</feature>
<evidence type="ECO:0000259" key="3">
    <source>
        <dbReference type="PROSITE" id="PS50022"/>
    </source>
</evidence>
<keyword evidence="1" id="KW-0378">Hydrolase</keyword>
<evidence type="ECO:0000313" key="5">
    <source>
        <dbReference type="Proteomes" id="UP001476583"/>
    </source>
</evidence>
<dbReference type="InterPro" id="IPR013783">
    <property type="entry name" value="Ig-like_fold"/>
</dbReference>
<dbReference type="CDD" id="cd12215">
    <property type="entry name" value="ChiC_BD"/>
    <property type="match status" value="2"/>
</dbReference>
<dbReference type="SUPFAM" id="SSF49785">
    <property type="entry name" value="Galactose-binding domain-like"/>
    <property type="match status" value="1"/>
</dbReference>
<dbReference type="InterPro" id="IPR003610">
    <property type="entry name" value="CBM5/12"/>
</dbReference>
<dbReference type="EMBL" id="CP148074">
    <property type="protein sequence ID" value="WXL27087.1"/>
    <property type="molecule type" value="Genomic_DNA"/>
</dbReference>
<dbReference type="InterPro" id="IPR008979">
    <property type="entry name" value="Galactose-bd-like_sf"/>
</dbReference>
<reference evidence="4 5" key="1">
    <citation type="submission" date="2024-03" db="EMBL/GenBank/DDBJ databases">
        <title>Complete genome of BD2.</title>
        <authorList>
            <person name="Cao G."/>
        </authorList>
    </citation>
    <scope>NUCLEOTIDE SEQUENCE [LARGE SCALE GENOMIC DNA]</scope>
    <source>
        <strain evidence="4 5">BD2</strain>
    </source>
</reference>
<accession>A0ABZ2RLG7</accession>
<evidence type="ECO:0000313" key="4">
    <source>
        <dbReference type="EMBL" id="WXL27087.1"/>
    </source>
</evidence>
<name>A0ABZ2RLG7_ECTME</name>
<dbReference type="InterPro" id="IPR000421">
    <property type="entry name" value="FA58C"/>
</dbReference>
<dbReference type="PROSITE" id="PS50022">
    <property type="entry name" value="FA58C_3"/>
    <property type="match status" value="1"/>
</dbReference>
<gene>
    <name evidence="4" type="ORF">WG219_06440</name>
</gene>
<feature type="domain" description="F5/8 type C" evidence="3">
    <location>
        <begin position="527"/>
        <end position="627"/>
    </location>
</feature>
<dbReference type="Gene3D" id="2.60.120.380">
    <property type="match status" value="1"/>
</dbReference>
<dbReference type="Gene3D" id="2.10.10.20">
    <property type="entry name" value="Carbohydrate-binding module superfamily 5/12"/>
    <property type="match status" value="2"/>
</dbReference>
<dbReference type="SMART" id="SM00495">
    <property type="entry name" value="ChtBD3"/>
    <property type="match status" value="2"/>
</dbReference>
<dbReference type="SUPFAM" id="SSF51055">
    <property type="entry name" value="Carbohydrate binding domain"/>
    <property type="match status" value="2"/>
</dbReference>
<evidence type="ECO:0000256" key="2">
    <source>
        <dbReference type="SAM" id="MobiDB-lite"/>
    </source>
</evidence>
<dbReference type="Proteomes" id="UP001476583">
    <property type="component" value="Chromosome"/>
</dbReference>
<dbReference type="Pfam" id="PF00754">
    <property type="entry name" value="F5_F8_type_C"/>
    <property type="match status" value="1"/>
</dbReference>
<organism evidence="4 5">
    <name type="scientific">Ectopseudomonas mendocina</name>
    <name type="common">Pseudomonas mendocina</name>
    <dbReference type="NCBI Taxonomy" id="300"/>
    <lineage>
        <taxon>Bacteria</taxon>
        <taxon>Pseudomonadati</taxon>
        <taxon>Pseudomonadota</taxon>
        <taxon>Gammaproteobacteria</taxon>
        <taxon>Pseudomonadales</taxon>
        <taxon>Pseudomonadaceae</taxon>
        <taxon>Ectopseudomonas</taxon>
    </lineage>
</organism>
<proteinExistence type="predicted"/>
<dbReference type="Gene3D" id="2.60.120.260">
    <property type="entry name" value="Galactose-binding domain-like"/>
    <property type="match status" value="1"/>
</dbReference>
<dbReference type="Gene3D" id="2.60.40.10">
    <property type="entry name" value="Immunoglobulins"/>
    <property type="match status" value="1"/>
</dbReference>
<evidence type="ECO:0000256" key="1">
    <source>
        <dbReference type="ARBA" id="ARBA00022801"/>
    </source>
</evidence>
<keyword evidence="5" id="KW-1185">Reference proteome</keyword>
<protein>
    <submittedName>
        <fullName evidence="4">Discoidin domain-containing protein</fullName>
    </submittedName>
</protein>
<dbReference type="SUPFAM" id="SSF55486">
    <property type="entry name" value="Metalloproteases ('zincins'), catalytic domain"/>
    <property type="match status" value="1"/>
</dbReference>
<feature type="region of interest" description="Disordered" evidence="2">
    <location>
        <begin position="156"/>
        <end position="179"/>
    </location>
</feature>
<sequence length="962" mass="103698">MHRFKKSALARATHLHRTGLAAALLLPLCTDLHAHTAPAPQPVAHEQSALSGHFLNLKALNPKARNAGEIATDQLRQQTGLNIHSIEPAQEESFGDLKVMVGKTMARTRAGQAEDDFIIASRPDGSFVALIPQANAIIRGEKGGQQTLLRHDGVPLSEHSEDSIEGLTSPAPLQQESSTGLRSLQLERNASGDIVIDLLAGFSKKSAQYIGDPEAYALGQVISINRAILQSQIRGVRVRLVGVQVVAEDTAITTPALAQVKERFAEGIKQYSPDIVASFVRGVSGEDTAAGWGYVNGVYTLNQISGPTVFRHEIAHNIGGNHCSDGSSYRFGHNNGRVKTILCGNQIPYYSNPDLTDSQGVAIGNAQTANMARVWRENAAKMSAYAPAVVPMNGEQPTRLVAEALSLAKNEIRYFPLDIPVGTQRLLFTAVPGEGYESQKNVQFHLKKDQPPTSTDYDYVSHNSRIASLSVNNPAAGRWYLSLQAEKDTRAENLIVEAYAFAQKEETAKARYIRFVANSSIDGTPTASIAELHLADARGKSLPRNWQIHSATSAAANFPVGNILDGNTKSYWSTAPEAKYPHQLIIDLGQESQFSQLHYLPRQDQGQNGNIKAYQVFTGNSAEGPWTLAAEGEFNASNEVKSTAVKPAENAPSPVAVIEGSTAANAGQKVQLDASKSSDPKGYALDYAWQVTPKLDFETDGPLLSFVAPKVAADTHYHFTLHLNNGKKISTASHHVLVKATATAATCSPQWDTKKAYSQNDKVQHKGRQYMARWWTQGQEPGNPAYTGADGSGKAWKDLGPCSSTSSGSNTATPVPTMKISGTTLAKSGEQVTLSAPADKSLSYRWSVSPTLNFKASSEQLSFTAPTVTQDTSYRFKLEVSNGQQTVVQEHSVKIQAQPGTPSSTCQSPWSASASYLAGNKVSHKGNVYSARWWTQGNEPGNPAFTGDESSGKVWRNEGACK</sequence>
<dbReference type="Pfam" id="PF02839">
    <property type="entry name" value="CBM_5_12"/>
    <property type="match status" value="2"/>
</dbReference>